<dbReference type="AlphaFoldDB" id="A0A381ZRC3"/>
<keyword evidence="1" id="KW-0472">Membrane</keyword>
<gene>
    <name evidence="2" type="ORF">METZ01_LOCUS144538</name>
</gene>
<keyword evidence="1" id="KW-0812">Transmembrane</keyword>
<evidence type="ECO:0000313" key="2">
    <source>
        <dbReference type="EMBL" id="SVA91684.1"/>
    </source>
</evidence>
<dbReference type="EMBL" id="UINC01022320">
    <property type="protein sequence ID" value="SVA91684.1"/>
    <property type="molecule type" value="Genomic_DNA"/>
</dbReference>
<evidence type="ECO:0000256" key="1">
    <source>
        <dbReference type="SAM" id="Phobius"/>
    </source>
</evidence>
<name>A0A381ZRC3_9ZZZZ</name>
<protein>
    <submittedName>
        <fullName evidence="2">Uncharacterized protein</fullName>
    </submittedName>
</protein>
<feature type="transmembrane region" description="Helical" evidence="1">
    <location>
        <begin position="6"/>
        <end position="27"/>
    </location>
</feature>
<organism evidence="2">
    <name type="scientific">marine metagenome</name>
    <dbReference type="NCBI Taxonomy" id="408172"/>
    <lineage>
        <taxon>unclassified sequences</taxon>
        <taxon>metagenomes</taxon>
        <taxon>ecological metagenomes</taxon>
    </lineage>
</organism>
<proteinExistence type="predicted"/>
<accession>A0A381ZRC3</accession>
<sequence length="28" mass="3258">MVIKYIRYEMILALLSIFYGSFVGLGFI</sequence>
<keyword evidence="1" id="KW-1133">Transmembrane helix</keyword>
<reference evidence="2" key="1">
    <citation type="submission" date="2018-05" db="EMBL/GenBank/DDBJ databases">
        <authorList>
            <person name="Lanie J.A."/>
            <person name="Ng W.-L."/>
            <person name="Kazmierczak K.M."/>
            <person name="Andrzejewski T.M."/>
            <person name="Davidsen T.M."/>
            <person name="Wayne K.J."/>
            <person name="Tettelin H."/>
            <person name="Glass J.I."/>
            <person name="Rusch D."/>
            <person name="Podicherti R."/>
            <person name="Tsui H.-C.T."/>
            <person name="Winkler M.E."/>
        </authorList>
    </citation>
    <scope>NUCLEOTIDE SEQUENCE</scope>
</reference>